<dbReference type="InterPro" id="IPR029068">
    <property type="entry name" value="Glyas_Bleomycin-R_OHBP_Dase"/>
</dbReference>
<feature type="domain" description="VOC" evidence="1">
    <location>
        <begin position="4"/>
        <end position="124"/>
    </location>
</feature>
<sequence length="126" mass="14487">MAIKLDHAVIYAEDHDQAAREFAWVMDLPLGRVAGEGYEFSAVRIHSELAIYFMNRDEGSLEQHMAFHVDGRTFDKMVKRLKKDGMAFGNSPFDTANQRTDHDFMPRGLFWTNRDGCLFEIITDAL</sequence>
<reference evidence="3" key="1">
    <citation type="journal article" date="2019" name="Int. J. Syst. Evol. Microbiol.">
        <title>The Global Catalogue of Microorganisms (GCM) 10K type strain sequencing project: providing services to taxonomists for standard genome sequencing and annotation.</title>
        <authorList>
            <consortium name="The Broad Institute Genomics Platform"/>
            <consortium name="The Broad Institute Genome Sequencing Center for Infectious Disease"/>
            <person name="Wu L."/>
            <person name="Ma J."/>
        </authorList>
    </citation>
    <scope>NUCLEOTIDE SEQUENCE [LARGE SCALE GENOMIC DNA]</scope>
    <source>
        <strain evidence="3">JCM 30234</strain>
    </source>
</reference>
<evidence type="ECO:0000313" key="3">
    <source>
        <dbReference type="Proteomes" id="UP001596620"/>
    </source>
</evidence>
<comment type="caution">
    <text evidence="2">The sequence shown here is derived from an EMBL/GenBank/DDBJ whole genome shotgun (WGS) entry which is preliminary data.</text>
</comment>
<accession>A0ABW2UX66</accession>
<protein>
    <recommendedName>
        <fullName evidence="1">VOC domain-containing protein</fullName>
    </recommendedName>
</protein>
<evidence type="ECO:0000313" key="2">
    <source>
        <dbReference type="EMBL" id="MFC7746927.1"/>
    </source>
</evidence>
<dbReference type="InterPro" id="IPR037523">
    <property type="entry name" value="VOC_core"/>
</dbReference>
<proteinExistence type="predicted"/>
<dbReference type="Proteomes" id="UP001596620">
    <property type="component" value="Unassembled WGS sequence"/>
</dbReference>
<dbReference type="RefSeq" id="WP_382358440.1">
    <property type="nucleotide sequence ID" value="NZ_JBHTGR010000011.1"/>
</dbReference>
<dbReference type="Gene3D" id="3.10.180.10">
    <property type="entry name" value="2,3-Dihydroxybiphenyl 1,2-Dioxygenase, domain 1"/>
    <property type="match status" value="1"/>
</dbReference>
<organism evidence="2 3">
    <name type="scientific">Lentibacillus kimchii</name>
    <dbReference type="NCBI Taxonomy" id="1542911"/>
    <lineage>
        <taxon>Bacteria</taxon>
        <taxon>Bacillati</taxon>
        <taxon>Bacillota</taxon>
        <taxon>Bacilli</taxon>
        <taxon>Bacillales</taxon>
        <taxon>Bacillaceae</taxon>
        <taxon>Lentibacillus</taxon>
    </lineage>
</organism>
<dbReference type="SUPFAM" id="SSF54593">
    <property type="entry name" value="Glyoxalase/Bleomycin resistance protein/Dihydroxybiphenyl dioxygenase"/>
    <property type="match status" value="1"/>
</dbReference>
<dbReference type="PROSITE" id="PS51819">
    <property type="entry name" value="VOC"/>
    <property type="match status" value="1"/>
</dbReference>
<evidence type="ECO:0000259" key="1">
    <source>
        <dbReference type="PROSITE" id="PS51819"/>
    </source>
</evidence>
<dbReference type="EMBL" id="JBHTGR010000011">
    <property type="protein sequence ID" value="MFC7746927.1"/>
    <property type="molecule type" value="Genomic_DNA"/>
</dbReference>
<name>A0ABW2UX66_9BACI</name>
<keyword evidence="3" id="KW-1185">Reference proteome</keyword>
<gene>
    <name evidence="2" type="ORF">ACFQU8_06715</name>
</gene>